<feature type="domain" description="PpiC" evidence="4">
    <location>
        <begin position="72"/>
        <end position="179"/>
    </location>
</feature>
<evidence type="ECO:0000313" key="6">
    <source>
        <dbReference type="Proteomes" id="UP000664417"/>
    </source>
</evidence>
<keyword evidence="1" id="KW-0697">Rotamase</keyword>
<dbReference type="RefSeq" id="WP_207862098.1">
    <property type="nucleotide sequence ID" value="NZ_JAFREP010000031.1"/>
</dbReference>
<feature type="signal peptide" evidence="3">
    <location>
        <begin position="1"/>
        <end position="33"/>
    </location>
</feature>
<dbReference type="Proteomes" id="UP000664417">
    <property type="component" value="Unassembled WGS sequence"/>
</dbReference>
<dbReference type="InterPro" id="IPR050245">
    <property type="entry name" value="PrsA_foldase"/>
</dbReference>
<reference evidence="5" key="1">
    <citation type="submission" date="2021-03" db="EMBL/GenBank/DDBJ databases">
        <authorList>
            <person name="Wang G."/>
        </authorList>
    </citation>
    <scope>NUCLEOTIDE SEQUENCE</scope>
    <source>
        <strain evidence="5">KCTC 12899</strain>
    </source>
</reference>
<comment type="caution">
    <text evidence="5">The sequence shown here is derived from an EMBL/GenBank/DDBJ whole genome shotgun (WGS) entry which is preliminary data.</text>
</comment>
<dbReference type="PANTHER" id="PTHR47245">
    <property type="entry name" value="PEPTIDYLPROLYL ISOMERASE"/>
    <property type="match status" value="1"/>
</dbReference>
<dbReference type="Pfam" id="PF00639">
    <property type="entry name" value="Rotamase"/>
    <property type="match status" value="2"/>
</dbReference>
<feature type="chain" id="PRO_5035291957" evidence="3">
    <location>
        <begin position="34"/>
        <end position="397"/>
    </location>
</feature>
<evidence type="ECO:0000256" key="2">
    <source>
        <dbReference type="SAM" id="MobiDB-lite"/>
    </source>
</evidence>
<dbReference type="PROSITE" id="PS50198">
    <property type="entry name" value="PPIC_PPIASE_2"/>
    <property type="match status" value="2"/>
</dbReference>
<dbReference type="InterPro" id="IPR000297">
    <property type="entry name" value="PPIase_PpiC"/>
</dbReference>
<accession>A0A8J7U538</accession>
<protein>
    <submittedName>
        <fullName evidence="5">Peptidylprolyl isomerase</fullName>
    </submittedName>
</protein>
<organism evidence="5 6">
    <name type="scientific">Acanthopleuribacter pedis</name>
    <dbReference type="NCBI Taxonomy" id="442870"/>
    <lineage>
        <taxon>Bacteria</taxon>
        <taxon>Pseudomonadati</taxon>
        <taxon>Acidobacteriota</taxon>
        <taxon>Holophagae</taxon>
        <taxon>Acanthopleuribacterales</taxon>
        <taxon>Acanthopleuribacteraceae</taxon>
        <taxon>Acanthopleuribacter</taxon>
    </lineage>
</organism>
<dbReference type="GO" id="GO:0003755">
    <property type="term" value="F:peptidyl-prolyl cis-trans isomerase activity"/>
    <property type="evidence" value="ECO:0007669"/>
    <property type="project" value="UniProtKB-KW"/>
</dbReference>
<dbReference type="SUPFAM" id="SSF54534">
    <property type="entry name" value="FKBP-like"/>
    <property type="match status" value="2"/>
</dbReference>
<gene>
    <name evidence="5" type="ORF">J3U88_26870</name>
</gene>
<sequence length="397" mass="44035">MFSPPSPFPEFFRRCLPALALLLLCLGCGSSEPASVMSAAAAENPEEPNATQPEVVTEPEPVVQPPDFYPARGDYAVSHILISHRTAEAAGKQLRTRQQAKLLSEELAVQLADDPTRFEELAKQHSDGPRAEEGGRLGSVYRGDLHPLLDTALANLAVGAIHGEPIETPFGYHFVRRDEPAGRHWGALHVFIPKIPDNEDKGLRLIKEINEQLLVDPLEKVAANYPNDLYGPRYTGSFTAEEMRLPARLIQTVRELDINGVSPAIELEQGWVYLKRIELAVRHGRHIVISHKDAALPLNQTERAREEARTLAEDLLEQLKNAPDNAALFAELARQHSDATTRDQGGTFGPMLNVDLYYAVDQALDKLNQNQIHETLIETPVGFQILRHADPTQEPQP</sequence>
<dbReference type="InterPro" id="IPR046357">
    <property type="entry name" value="PPIase_dom_sf"/>
</dbReference>
<dbReference type="PANTHER" id="PTHR47245:SF2">
    <property type="entry name" value="PEPTIDYL-PROLYL CIS-TRANS ISOMERASE HP_0175-RELATED"/>
    <property type="match status" value="1"/>
</dbReference>
<keyword evidence="6" id="KW-1185">Reference proteome</keyword>
<feature type="domain" description="PpiC" evidence="4">
    <location>
        <begin position="285"/>
        <end position="390"/>
    </location>
</feature>
<dbReference type="EMBL" id="JAFREP010000031">
    <property type="protein sequence ID" value="MBO1322128.1"/>
    <property type="molecule type" value="Genomic_DNA"/>
</dbReference>
<evidence type="ECO:0000313" key="5">
    <source>
        <dbReference type="EMBL" id="MBO1322128.1"/>
    </source>
</evidence>
<keyword evidence="3" id="KW-0732">Signal</keyword>
<evidence type="ECO:0000256" key="1">
    <source>
        <dbReference type="PROSITE-ProRule" id="PRU00278"/>
    </source>
</evidence>
<proteinExistence type="predicted"/>
<dbReference type="AlphaFoldDB" id="A0A8J7U538"/>
<name>A0A8J7U538_9BACT</name>
<evidence type="ECO:0000259" key="4">
    <source>
        <dbReference type="PROSITE" id="PS50198"/>
    </source>
</evidence>
<dbReference type="Gene3D" id="3.10.50.40">
    <property type="match status" value="2"/>
</dbReference>
<keyword evidence="1 5" id="KW-0413">Isomerase</keyword>
<feature type="region of interest" description="Disordered" evidence="2">
    <location>
        <begin position="39"/>
        <end position="60"/>
    </location>
</feature>
<evidence type="ECO:0000256" key="3">
    <source>
        <dbReference type="SAM" id="SignalP"/>
    </source>
</evidence>